<evidence type="ECO:0000313" key="2">
    <source>
        <dbReference type="EMBL" id="KLJ11568.1"/>
    </source>
</evidence>
<feature type="compositionally biased region" description="Basic and acidic residues" evidence="1">
    <location>
        <begin position="440"/>
        <end position="468"/>
    </location>
</feature>
<reference evidence="3" key="1">
    <citation type="journal article" date="2015" name="PLoS Genet.">
        <title>The dynamic genome and transcriptome of the human fungal pathogen Blastomyces and close relative Emmonsia.</title>
        <authorList>
            <person name="Munoz J.F."/>
            <person name="Gauthier G.M."/>
            <person name="Desjardins C.A."/>
            <person name="Gallo J.E."/>
            <person name="Holder J."/>
            <person name="Sullivan T.D."/>
            <person name="Marty A.J."/>
            <person name="Carmen J.C."/>
            <person name="Chen Z."/>
            <person name="Ding L."/>
            <person name="Gujja S."/>
            <person name="Magrini V."/>
            <person name="Misas E."/>
            <person name="Mitreva M."/>
            <person name="Priest M."/>
            <person name="Saif S."/>
            <person name="Whiston E.A."/>
            <person name="Young S."/>
            <person name="Zeng Q."/>
            <person name="Goldman W.E."/>
            <person name="Mardis E.R."/>
            <person name="Taylor J.W."/>
            <person name="McEwen J.G."/>
            <person name="Clay O.K."/>
            <person name="Klein B.S."/>
            <person name="Cuomo C.A."/>
        </authorList>
    </citation>
    <scope>NUCLEOTIDE SEQUENCE [LARGE SCALE GENOMIC DNA]</scope>
    <source>
        <strain evidence="3">UAMH 139</strain>
    </source>
</reference>
<evidence type="ECO:0000313" key="3">
    <source>
        <dbReference type="Proteomes" id="UP000053573"/>
    </source>
</evidence>
<dbReference type="EMBL" id="LDEV01001480">
    <property type="protein sequence ID" value="KLJ11568.1"/>
    <property type="molecule type" value="Genomic_DNA"/>
</dbReference>
<feature type="region of interest" description="Disordered" evidence="1">
    <location>
        <begin position="319"/>
        <end position="511"/>
    </location>
</feature>
<feature type="compositionally biased region" description="Basic and acidic residues" evidence="1">
    <location>
        <begin position="413"/>
        <end position="432"/>
    </location>
</feature>
<evidence type="ECO:0000256" key="1">
    <source>
        <dbReference type="SAM" id="MobiDB-lite"/>
    </source>
</evidence>
<name>A0A0H1BKB3_9EURO</name>
<feature type="compositionally biased region" description="Low complexity" evidence="1">
    <location>
        <begin position="9"/>
        <end position="23"/>
    </location>
</feature>
<feature type="compositionally biased region" description="Basic residues" evidence="1">
    <location>
        <begin position="219"/>
        <end position="237"/>
    </location>
</feature>
<feature type="region of interest" description="Disordered" evidence="1">
    <location>
        <begin position="207"/>
        <end position="305"/>
    </location>
</feature>
<keyword evidence="3" id="KW-1185">Reference proteome</keyword>
<feature type="region of interest" description="Disordered" evidence="1">
    <location>
        <begin position="1"/>
        <end position="42"/>
    </location>
</feature>
<feature type="compositionally biased region" description="Basic and acidic residues" evidence="1">
    <location>
        <begin position="483"/>
        <end position="505"/>
    </location>
</feature>
<feature type="region of interest" description="Disordered" evidence="1">
    <location>
        <begin position="67"/>
        <end position="92"/>
    </location>
</feature>
<dbReference type="AlphaFoldDB" id="A0A0H1BKB3"/>
<comment type="caution">
    <text evidence="2">The sequence shown here is derived from an EMBL/GenBank/DDBJ whole genome shotgun (WGS) entry which is preliminary data.</text>
</comment>
<accession>A0A0H1BKB3</accession>
<sequence>MHIQEDSSETSGGSTPTCTSSSSYMEPGALYVQRQPSGKPAFVRRSRRYKTPGALLADALFNPRPVVQKHSQYQAPDTNRFEPASPPEPQQISVPSYQQFQQYPHPQQHPIPNPLASFPNDMAQNLVQTTDPCEASFPKWESKAGKPTLLVIAESFCGHCSTRFSPPCCHSCDCRRRRRNRDYNGSRRGCARIERRSDCGCTREDNCIDSSSESDVPVKKHSHKHKRKGKGRNKSFLKKCANDVSDSSDEEGQSGRVRFREPVRPDRHGANRVGSGIYDPRTGTVHHANRTDGTGHGPVPTADANMYVHQPTVPTQQNLAYAPGYYPHNLPPHLRPDSNAAIPTYQPSHQPAPERAARTYYDDDRRNYESNTDREVGDSRGRRRRRRGRSPTPEPSACHNRPRDTQYYPDNLRYPKDERVRSPGRVNVRDTYYDPPDTPYHSDYRYVRPRSPDRYERYPRDPPRERSYSRRRPVPGPPTPGPHSERPRVVEMRRDRRPDELDPPTRARRGY</sequence>
<proteinExistence type="predicted"/>
<dbReference type="Proteomes" id="UP000053573">
    <property type="component" value="Unassembled WGS sequence"/>
</dbReference>
<protein>
    <submittedName>
        <fullName evidence="2">Uncharacterized protein</fullName>
    </submittedName>
</protein>
<feature type="compositionally biased region" description="Basic and acidic residues" evidence="1">
    <location>
        <begin position="258"/>
        <end position="269"/>
    </location>
</feature>
<feature type="compositionally biased region" description="Basic and acidic residues" evidence="1">
    <location>
        <begin position="355"/>
        <end position="380"/>
    </location>
</feature>
<gene>
    <name evidence="2" type="ORF">EMPG_09670</name>
</gene>
<organism evidence="2 3">
    <name type="scientific">Blastomyces silverae</name>
    <dbReference type="NCBI Taxonomy" id="2060906"/>
    <lineage>
        <taxon>Eukaryota</taxon>
        <taxon>Fungi</taxon>
        <taxon>Dikarya</taxon>
        <taxon>Ascomycota</taxon>
        <taxon>Pezizomycotina</taxon>
        <taxon>Eurotiomycetes</taxon>
        <taxon>Eurotiomycetidae</taxon>
        <taxon>Onygenales</taxon>
        <taxon>Ajellomycetaceae</taxon>
        <taxon>Blastomyces</taxon>
    </lineage>
</organism>
<dbReference type="OrthoDB" id="4188515at2759"/>